<dbReference type="EMBL" id="CP018044">
    <property type="protein sequence ID" value="ATU19589.1"/>
    <property type="molecule type" value="Genomic_DNA"/>
</dbReference>
<reference evidence="1 2" key="1">
    <citation type="submission" date="2016-11" db="EMBL/GenBank/DDBJ databases">
        <title>complete genome sequence of Bifidobacterium choerinum strain FMB-1.</title>
        <authorList>
            <person name="Park C.-S."/>
            <person name="Jung D.-H."/>
            <person name="Choi D.-S."/>
        </authorList>
    </citation>
    <scope>NUCLEOTIDE SEQUENCE [LARGE SCALE GENOMIC DNA]</scope>
    <source>
        <strain evidence="1 2">FMB-1</strain>
    </source>
</reference>
<dbReference type="AlphaFoldDB" id="A0A2D3D389"/>
<evidence type="ECO:0000313" key="1">
    <source>
        <dbReference type="EMBL" id="ATU19589.1"/>
    </source>
</evidence>
<dbReference type="RefSeq" id="WP_099720676.1">
    <property type="nucleotide sequence ID" value="NZ_CP018044.1"/>
</dbReference>
<sequence>MSDYNQQTPDFGSVDAFGAPSGAKTFFNADTPVGTSIVGTVEKIETAGVRKFKNGEITNELDYWDSGQPKIQLHIVLDTDLPPEDESDEGKRSIWIKGWGGQRRAYQDAVKRNGGKSPKPGDRFRATYKGLGEKGKMPQAPKVYEYEIIPASRSSVDAFGAATPTPMQTQARPSGALPTGNTTLVAQLHAAGQTDEQIANITRLSVGQVQAILNANNDEDDF</sequence>
<dbReference type="KEGG" id="bcho:BcFMB_00015"/>
<evidence type="ECO:0000313" key="2">
    <source>
        <dbReference type="Proteomes" id="UP000229907"/>
    </source>
</evidence>
<gene>
    <name evidence="1" type="ORF">BcFMB_00015</name>
</gene>
<proteinExistence type="predicted"/>
<name>A0A2D3D389_9BIFI</name>
<organism evidence="1 2">
    <name type="scientific">Bifidobacterium choerinum</name>
    <dbReference type="NCBI Taxonomy" id="35760"/>
    <lineage>
        <taxon>Bacteria</taxon>
        <taxon>Bacillati</taxon>
        <taxon>Actinomycetota</taxon>
        <taxon>Actinomycetes</taxon>
        <taxon>Bifidobacteriales</taxon>
        <taxon>Bifidobacteriaceae</taxon>
        <taxon>Bifidobacterium</taxon>
    </lineage>
</organism>
<accession>A0A2D3D389</accession>
<dbReference type="Proteomes" id="UP000229907">
    <property type="component" value="Chromosome"/>
</dbReference>
<protein>
    <submittedName>
        <fullName evidence="1">Uncharacterized protein</fullName>
    </submittedName>
</protein>